<feature type="active site" evidence="1">
    <location>
        <position position="36"/>
    </location>
</feature>
<evidence type="ECO:0000313" key="4">
    <source>
        <dbReference type="EMBL" id="KYH34379.1"/>
    </source>
</evidence>
<feature type="binding site" evidence="2">
    <location>
        <position position="114"/>
    </location>
    <ligand>
        <name>substrate</name>
    </ligand>
</feature>
<dbReference type="PIRSF" id="PIRSF014972">
    <property type="entry name" value="FlK"/>
    <property type="match status" value="1"/>
</dbReference>
<evidence type="ECO:0000259" key="3">
    <source>
        <dbReference type="Pfam" id="PF22636"/>
    </source>
</evidence>
<feature type="binding site" evidence="2">
    <location>
        <position position="63"/>
    </location>
    <ligand>
        <name>CoA</name>
        <dbReference type="ChEBI" id="CHEBI:57287"/>
    </ligand>
</feature>
<feature type="active site" evidence="1">
    <location>
        <position position="44"/>
    </location>
</feature>
<dbReference type="EMBL" id="LTBA01000018">
    <property type="protein sequence ID" value="KYH34379.1"/>
    <property type="molecule type" value="Genomic_DNA"/>
</dbReference>
<protein>
    <submittedName>
        <fullName evidence="4">Fluoroacetyl-CoA thioesterase</fullName>
        <ecNumber evidence="4">3.1.2.29</ecNumber>
    </submittedName>
</protein>
<dbReference type="RefSeq" id="WP_066825349.1">
    <property type="nucleotide sequence ID" value="NZ_LTBA01000018.1"/>
</dbReference>
<dbReference type="PANTHER" id="PTHR36934:SF1">
    <property type="entry name" value="THIOESTERASE DOMAIN-CONTAINING PROTEIN"/>
    <property type="match status" value="1"/>
</dbReference>
<keyword evidence="5" id="KW-1185">Reference proteome</keyword>
<dbReference type="Proteomes" id="UP000075531">
    <property type="component" value="Unassembled WGS sequence"/>
</dbReference>
<dbReference type="Gene3D" id="3.10.129.10">
    <property type="entry name" value="Hotdog Thioesterase"/>
    <property type="match status" value="1"/>
</dbReference>
<feature type="active site" evidence="1">
    <location>
        <position position="70"/>
    </location>
</feature>
<dbReference type="InterPro" id="IPR025540">
    <property type="entry name" value="FlK"/>
</dbReference>
<evidence type="ECO:0000256" key="2">
    <source>
        <dbReference type="PIRSR" id="PIRSR014972-2"/>
    </source>
</evidence>
<evidence type="ECO:0000313" key="5">
    <source>
        <dbReference type="Proteomes" id="UP000075531"/>
    </source>
</evidence>
<dbReference type="InterPro" id="IPR029069">
    <property type="entry name" value="HotDog_dom_sf"/>
</dbReference>
<dbReference type="InterPro" id="IPR054485">
    <property type="entry name" value="FlK-like_dom"/>
</dbReference>
<dbReference type="SUPFAM" id="SSF54637">
    <property type="entry name" value="Thioesterase/thiol ester dehydrase-isomerase"/>
    <property type="match status" value="1"/>
</dbReference>
<dbReference type="STRING" id="1121338.CLTEP_17110"/>
<feature type="domain" description="Fluoroacetyl-CoA-specific thioesterase-like" evidence="3">
    <location>
        <begin position="17"/>
        <end position="119"/>
    </location>
</feature>
<dbReference type="EC" id="3.1.2.29" evidence="4"/>
<gene>
    <name evidence="4" type="primary">flK</name>
    <name evidence="4" type="ORF">CLTEP_17110</name>
</gene>
<dbReference type="OrthoDB" id="6902891at2"/>
<dbReference type="AlphaFoldDB" id="A0A151B366"/>
<proteinExistence type="predicted"/>
<dbReference type="GO" id="GO:0016787">
    <property type="term" value="F:hydrolase activity"/>
    <property type="evidence" value="ECO:0007669"/>
    <property type="project" value="UniProtKB-KW"/>
</dbReference>
<evidence type="ECO:0000256" key="1">
    <source>
        <dbReference type="PIRSR" id="PIRSR014972-1"/>
    </source>
</evidence>
<dbReference type="PATRIC" id="fig|1121338.3.peg.1751"/>
<reference evidence="4 5" key="1">
    <citation type="submission" date="2016-02" db="EMBL/GenBank/DDBJ databases">
        <title>Genome sequence of Clostridium tepidiprofundi DSM 19306.</title>
        <authorList>
            <person name="Poehlein A."/>
            <person name="Daniel R."/>
        </authorList>
    </citation>
    <scope>NUCLEOTIDE SEQUENCE [LARGE SCALE GENOMIC DNA]</scope>
    <source>
        <strain evidence="4 5">DSM 19306</strain>
    </source>
</reference>
<comment type="caution">
    <text evidence="4">The sequence shown here is derived from an EMBL/GenBank/DDBJ whole genome shotgun (WGS) entry which is preliminary data.</text>
</comment>
<organism evidence="4 5">
    <name type="scientific">Clostridium tepidiprofundi DSM 19306</name>
    <dbReference type="NCBI Taxonomy" id="1121338"/>
    <lineage>
        <taxon>Bacteria</taxon>
        <taxon>Bacillati</taxon>
        <taxon>Bacillota</taxon>
        <taxon>Clostridia</taxon>
        <taxon>Eubacteriales</taxon>
        <taxon>Clostridiaceae</taxon>
        <taxon>Clostridium</taxon>
    </lineage>
</organism>
<name>A0A151B366_9CLOT</name>
<feature type="binding site" evidence="2">
    <location>
        <position position="63"/>
    </location>
    <ligand>
        <name>substrate</name>
    </ligand>
</feature>
<sequence>MEFNLREGLDWTEEITVMDKDTAAKYASGSVNVFATPAMVALMECASKNCVDKFLPEGFSTVGIKISTSHIKATPVNMKVRCQAVLEKIEGKKLFFKVTAWDEEDKIGEGTHERYIINIEDFMKKVNR</sequence>
<accession>A0A151B366</accession>
<dbReference type="Pfam" id="PF22636">
    <property type="entry name" value="FlK"/>
    <property type="match status" value="1"/>
</dbReference>
<keyword evidence="4" id="KW-0378">Hydrolase</keyword>
<dbReference type="PANTHER" id="PTHR36934">
    <property type="entry name" value="BLR0278 PROTEIN"/>
    <property type="match status" value="1"/>
</dbReference>